<dbReference type="PANTHER" id="PTHR33383">
    <property type="entry name" value="MEMBRANE PROTEIN INSERTION EFFICIENCY FACTOR-RELATED"/>
    <property type="match status" value="1"/>
</dbReference>
<keyword evidence="1" id="KW-0472">Membrane</keyword>
<dbReference type="InterPro" id="IPR002696">
    <property type="entry name" value="Membr_insert_effic_factor_YidD"/>
</dbReference>
<feature type="transmembrane region" description="Helical" evidence="1">
    <location>
        <begin position="20"/>
        <end position="38"/>
    </location>
</feature>
<name>A0A6J7P274_9ZZZZ</name>
<evidence type="ECO:0000313" key="2">
    <source>
        <dbReference type="EMBL" id="CAB4997193.1"/>
    </source>
</evidence>
<proteinExistence type="inferred from homology"/>
<dbReference type="EMBL" id="CAFBOZ010000042">
    <property type="protein sequence ID" value="CAB4997193.1"/>
    <property type="molecule type" value="Genomic_DNA"/>
</dbReference>
<evidence type="ECO:0000256" key="1">
    <source>
        <dbReference type="SAM" id="Phobius"/>
    </source>
</evidence>
<keyword evidence="1" id="KW-0812">Transmembrane</keyword>
<dbReference type="NCBIfam" id="TIGR00278">
    <property type="entry name" value="membrane protein insertion efficiency factor YidD"/>
    <property type="match status" value="1"/>
</dbReference>
<dbReference type="Pfam" id="PF01809">
    <property type="entry name" value="YidD"/>
    <property type="match status" value="1"/>
</dbReference>
<sequence length="128" mass="13759">MRRLAASVASAYDVMWVRGVGRFLSMLLVAPILVYQRLISPALPPSCKYHPSCSQYAVDALWGHGPFKGLALGSARIARCNPWSGGGVNPIPSRGHWRAECGTDGHLRPTNFDITPSARTVATTIQGA</sequence>
<dbReference type="HAMAP" id="MF_00386">
    <property type="entry name" value="UPF0161_YidD"/>
    <property type="match status" value="1"/>
</dbReference>
<dbReference type="AlphaFoldDB" id="A0A6J7P274"/>
<organism evidence="2">
    <name type="scientific">freshwater metagenome</name>
    <dbReference type="NCBI Taxonomy" id="449393"/>
    <lineage>
        <taxon>unclassified sequences</taxon>
        <taxon>metagenomes</taxon>
        <taxon>ecological metagenomes</taxon>
    </lineage>
</organism>
<keyword evidence="1" id="KW-1133">Transmembrane helix</keyword>
<protein>
    <submittedName>
        <fullName evidence="2">Unannotated protein</fullName>
    </submittedName>
</protein>
<gene>
    <name evidence="2" type="ORF">UFOPK3992_00424</name>
</gene>
<dbReference type="PANTHER" id="PTHR33383:SF1">
    <property type="entry name" value="MEMBRANE PROTEIN INSERTION EFFICIENCY FACTOR-RELATED"/>
    <property type="match status" value="1"/>
</dbReference>
<dbReference type="SMART" id="SM01234">
    <property type="entry name" value="Haemolytic"/>
    <property type="match status" value="1"/>
</dbReference>
<accession>A0A6J7P274</accession>
<reference evidence="2" key="1">
    <citation type="submission" date="2020-05" db="EMBL/GenBank/DDBJ databases">
        <authorList>
            <person name="Chiriac C."/>
            <person name="Salcher M."/>
            <person name="Ghai R."/>
            <person name="Kavagutti S V."/>
        </authorList>
    </citation>
    <scope>NUCLEOTIDE SEQUENCE</scope>
</reference>